<dbReference type="AlphaFoldDB" id="A0A419V485"/>
<gene>
    <name evidence="5" type="ORF">ATL39_1532</name>
</gene>
<dbReference type="OrthoDB" id="9793465at2"/>
<dbReference type="EMBL" id="RAPK01000008">
    <property type="protein sequence ID" value="RKD73241.1"/>
    <property type="molecule type" value="Genomic_DNA"/>
</dbReference>
<comment type="similarity">
    <text evidence="2">Belongs to the asp23 family.</text>
</comment>
<evidence type="ECO:0000256" key="2">
    <source>
        <dbReference type="ARBA" id="ARBA00005721"/>
    </source>
</evidence>
<proteinExistence type="inferred from homology"/>
<dbReference type="PANTHER" id="PTHR34297:SF3">
    <property type="entry name" value="ALKALINE SHOCK PROTEIN 23"/>
    <property type="match status" value="1"/>
</dbReference>
<name>A0A419V485_9BACL</name>
<protein>
    <recommendedName>
        <fullName evidence="3">Alkaline shock protein 23</fullName>
    </recommendedName>
</protein>
<dbReference type="Pfam" id="PF03780">
    <property type="entry name" value="Asp23"/>
    <property type="match status" value="1"/>
</dbReference>
<evidence type="ECO:0000313" key="5">
    <source>
        <dbReference type="EMBL" id="RKD73241.1"/>
    </source>
</evidence>
<accession>A0A419V485</accession>
<dbReference type="PANTHER" id="PTHR34297">
    <property type="entry name" value="HYPOTHETICAL CYTOSOLIC PROTEIN-RELATED"/>
    <property type="match status" value="1"/>
</dbReference>
<dbReference type="Proteomes" id="UP000285120">
    <property type="component" value="Unassembled WGS sequence"/>
</dbReference>
<keyword evidence="6" id="KW-1185">Reference proteome</keyword>
<organism evidence="5 6">
    <name type="scientific">Sinobaca qinghaiensis</name>
    <dbReference type="NCBI Taxonomy" id="342944"/>
    <lineage>
        <taxon>Bacteria</taxon>
        <taxon>Bacillati</taxon>
        <taxon>Bacillota</taxon>
        <taxon>Bacilli</taxon>
        <taxon>Bacillales</taxon>
        <taxon>Sporolactobacillaceae</taxon>
        <taxon>Sinobaca</taxon>
    </lineage>
</organism>
<dbReference type="InterPro" id="IPR005531">
    <property type="entry name" value="Asp23"/>
</dbReference>
<dbReference type="RefSeq" id="WP_120192721.1">
    <property type="nucleotide sequence ID" value="NZ_RAPK01000008.1"/>
</dbReference>
<evidence type="ECO:0000256" key="3">
    <source>
        <dbReference type="ARBA" id="ARBA00019574"/>
    </source>
</evidence>
<evidence type="ECO:0000256" key="4">
    <source>
        <dbReference type="SAM" id="MobiDB-lite"/>
    </source>
</evidence>
<evidence type="ECO:0000256" key="1">
    <source>
        <dbReference type="ARBA" id="ARBA00002561"/>
    </source>
</evidence>
<feature type="region of interest" description="Disordered" evidence="4">
    <location>
        <begin position="120"/>
        <end position="143"/>
    </location>
</feature>
<evidence type="ECO:0000313" key="6">
    <source>
        <dbReference type="Proteomes" id="UP000285120"/>
    </source>
</evidence>
<comment type="caution">
    <text evidence="5">The sequence shown here is derived from an EMBL/GenBank/DDBJ whole genome shotgun (WGS) entry which is preliminary data.</text>
</comment>
<comment type="function">
    <text evidence="1">May play a key role in alkaline pH tolerance.</text>
</comment>
<sequence length="143" mass="15804">MAEQTQTNVTDQNKRDLTYNAGVIEKIAALSVVEIPGILSMSTGAVEGLTERLGRKDLTKGVTAEVGEKQAAIDLNVVIKYGSDIPKVYDEAKRRITENIRHMTGLEVVEVQMHVDDIDSEGEGKLGYEKQEVQDTTNEKRVE</sequence>
<reference evidence="5 6" key="1">
    <citation type="submission" date="2018-09" db="EMBL/GenBank/DDBJ databases">
        <title>Genomic Encyclopedia of Archaeal and Bacterial Type Strains, Phase II (KMG-II): from individual species to whole genera.</title>
        <authorList>
            <person name="Goeker M."/>
        </authorList>
    </citation>
    <scope>NUCLEOTIDE SEQUENCE [LARGE SCALE GENOMIC DNA]</scope>
    <source>
        <strain evidence="5 6">DSM 17008</strain>
    </source>
</reference>